<evidence type="ECO:0000259" key="7">
    <source>
        <dbReference type="PROSITE" id="PS50076"/>
    </source>
</evidence>
<dbReference type="PANTHER" id="PTHR12763:SF28">
    <property type="entry name" value="GEO10507P1-RELATED"/>
    <property type="match status" value="1"/>
</dbReference>
<dbReference type="CDD" id="cd06257">
    <property type="entry name" value="DnaJ"/>
    <property type="match status" value="1"/>
</dbReference>
<organism evidence="8 9">
    <name type="scientific">Pannonibacter tanglangensis</name>
    <dbReference type="NCBI Taxonomy" id="2750084"/>
    <lineage>
        <taxon>Bacteria</taxon>
        <taxon>Pseudomonadati</taxon>
        <taxon>Pseudomonadota</taxon>
        <taxon>Alphaproteobacteria</taxon>
        <taxon>Hyphomicrobiales</taxon>
        <taxon>Stappiaceae</taxon>
        <taxon>Pannonibacter</taxon>
    </lineage>
</organism>
<keyword evidence="4 6" id="KW-0472">Membrane</keyword>
<evidence type="ECO:0000256" key="6">
    <source>
        <dbReference type="SAM" id="Phobius"/>
    </source>
</evidence>
<dbReference type="InterPro" id="IPR001623">
    <property type="entry name" value="DnaJ_domain"/>
</dbReference>
<dbReference type="Gene3D" id="1.10.287.110">
    <property type="entry name" value="DnaJ domain"/>
    <property type="match status" value="1"/>
</dbReference>
<protein>
    <submittedName>
        <fullName evidence="8">DnaJ domain-containing protein</fullName>
    </submittedName>
</protein>
<evidence type="ECO:0000256" key="5">
    <source>
        <dbReference type="ARBA" id="ARBA00038105"/>
    </source>
</evidence>
<dbReference type="InterPro" id="IPR036869">
    <property type="entry name" value="J_dom_sf"/>
</dbReference>
<evidence type="ECO:0000256" key="3">
    <source>
        <dbReference type="ARBA" id="ARBA00022989"/>
    </source>
</evidence>
<reference evidence="8 9" key="1">
    <citation type="submission" date="2020-01" db="EMBL/GenBank/DDBJ databases">
        <authorList>
            <person name="Peng S.Y."/>
            <person name="Li J."/>
            <person name="Wang M."/>
            <person name="Wang L."/>
            <person name="Wang C.Q."/>
            <person name="Wang J.R."/>
        </authorList>
    </citation>
    <scope>NUCLEOTIDE SEQUENCE [LARGE SCALE GENOMIC DNA]</scope>
    <source>
        <strain evidence="8 9">XCT-34</strain>
    </source>
</reference>
<keyword evidence="9" id="KW-1185">Reference proteome</keyword>
<evidence type="ECO:0000256" key="4">
    <source>
        <dbReference type="ARBA" id="ARBA00023136"/>
    </source>
</evidence>
<gene>
    <name evidence="8" type="ORF">GWI71_08625</name>
</gene>
<sequence length="232" mass="24573">MLYFLGGLALLGILLFAGRRFVAANPARLAMNGRLAFGGILLAVAAILGLTGRMGLAVPAAIFGVALLRAGWGQAAAAGPRKAGQRSRVRTALIEMELDHDSGRMTGIVLAGTFSGRELDSLLLPELKGLWQEAATDRDSRALAEAYLDRRLPGWRVDFEADAADGQGGATGAGAMTDQEAYQILGLAPGAGEAEIRAAHRRLMKRLHPDHGGTTFLAAKLNEAKDKLLRRH</sequence>
<proteinExistence type="inferred from homology"/>
<dbReference type="RefSeq" id="WP_161675710.1">
    <property type="nucleotide sequence ID" value="NZ_JAABLP010000002.1"/>
</dbReference>
<evidence type="ECO:0000256" key="1">
    <source>
        <dbReference type="ARBA" id="ARBA00004167"/>
    </source>
</evidence>
<dbReference type="SMART" id="SM00271">
    <property type="entry name" value="DnaJ"/>
    <property type="match status" value="1"/>
</dbReference>
<comment type="similarity">
    <text evidence="5">Belongs to the TIM14 family.</text>
</comment>
<keyword evidence="3 6" id="KW-1133">Transmembrane helix</keyword>
<evidence type="ECO:0000313" key="9">
    <source>
        <dbReference type="Proteomes" id="UP000541347"/>
    </source>
</evidence>
<evidence type="ECO:0000256" key="2">
    <source>
        <dbReference type="ARBA" id="ARBA00022692"/>
    </source>
</evidence>
<dbReference type="PANTHER" id="PTHR12763">
    <property type="match status" value="1"/>
</dbReference>
<feature type="domain" description="J" evidence="7">
    <location>
        <begin position="180"/>
        <end position="232"/>
    </location>
</feature>
<dbReference type="EMBL" id="JAABLP010000002">
    <property type="protein sequence ID" value="NBN63741.1"/>
    <property type="molecule type" value="Genomic_DNA"/>
</dbReference>
<feature type="transmembrane region" description="Helical" evidence="6">
    <location>
        <begin position="40"/>
        <end position="68"/>
    </location>
</feature>
<accession>A0ABW9ZJF4</accession>
<dbReference type="PROSITE" id="PS50076">
    <property type="entry name" value="DNAJ_2"/>
    <property type="match status" value="1"/>
</dbReference>
<name>A0ABW9ZJF4_9HYPH</name>
<keyword evidence="2 6" id="KW-0812">Transmembrane</keyword>
<evidence type="ECO:0000313" key="8">
    <source>
        <dbReference type="EMBL" id="NBN63741.1"/>
    </source>
</evidence>
<comment type="subcellular location">
    <subcellularLocation>
        <location evidence="1">Membrane</location>
        <topology evidence="1">Single-pass membrane protein</topology>
    </subcellularLocation>
</comment>
<comment type="caution">
    <text evidence="8">The sequence shown here is derived from an EMBL/GenBank/DDBJ whole genome shotgun (WGS) entry which is preliminary data.</text>
</comment>
<dbReference type="Pfam" id="PF00226">
    <property type="entry name" value="DnaJ"/>
    <property type="match status" value="1"/>
</dbReference>
<dbReference type="SUPFAM" id="SSF46565">
    <property type="entry name" value="Chaperone J-domain"/>
    <property type="match status" value="1"/>
</dbReference>
<dbReference type="Proteomes" id="UP000541347">
    <property type="component" value="Unassembled WGS sequence"/>
</dbReference>